<dbReference type="PANTHER" id="PTHR47958">
    <property type="entry name" value="ATP-DEPENDENT RNA HELICASE DBP3"/>
    <property type="match status" value="1"/>
</dbReference>
<dbReference type="AlphaFoldDB" id="A0A835ITN5"/>
<dbReference type="Pfam" id="PF00271">
    <property type="entry name" value="Helicase_C"/>
    <property type="match status" value="1"/>
</dbReference>
<dbReference type="GO" id="GO:0003723">
    <property type="term" value="F:RNA binding"/>
    <property type="evidence" value="ECO:0007669"/>
    <property type="project" value="UniProtKB-KW"/>
</dbReference>
<comment type="caution">
    <text evidence="3">The sequence shown here is derived from an EMBL/GenBank/DDBJ whole genome shotgun (WGS) entry which is preliminary data.</text>
</comment>
<evidence type="ECO:0000259" key="2">
    <source>
        <dbReference type="Pfam" id="PF00271"/>
    </source>
</evidence>
<dbReference type="SUPFAM" id="SSF52540">
    <property type="entry name" value="P-loop containing nucleoside triphosphate hydrolases"/>
    <property type="match status" value="1"/>
</dbReference>
<dbReference type="Gene3D" id="3.40.50.300">
    <property type="entry name" value="P-loop containing nucleotide triphosphate hydrolases"/>
    <property type="match status" value="1"/>
</dbReference>
<accession>A0A835ITN5</accession>
<evidence type="ECO:0000313" key="3">
    <source>
        <dbReference type="EMBL" id="KAF9623451.1"/>
    </source>
</evidence>
<keyword evidence="4" id="KW-1185">Reference proteome</keyword>
<gene>
    <name evidence="3" type="ORF">IFM89_003035</name>
</gene>
<protein>
    <recommendedName>
        <fullName evidence="2">Helicase C-terminal domain-containing protein</fullName>
    </recommendedName>
</protein>
<evidence type="ECO:0000256" key="1">
    <source>
        <dbReference type="ARBA" id="ARBA00022884"/>
    </source>
</evidence>
<name>A0A835ITN5_9MAGN</name>
<dbReference type="EMBL" id="JADFTS010000001">
    <property type="protein sequence ID" value="KAF9623451.1"/>
    <property type="molecule type" value="Genomic_DNA"/>
</dbReference>
<dbReference type="InterPro" id="IPR001650">
    <property type="entry name" value="Helicase_C-like"/>
</dbReference>
<evidence type="ECO:0000313" key="4">
    <source>
        <dbReference type="Proteomes" id="UP000631114"/>
    </source>
</evidence>
<sequence>MVVVKPLVLFLDGFKDESLKDIKDIERSKSVCQVLFFSATFDDTVKTFMLRVVKDGNQVFVRKENLSLDVVKQYKVSCPDEYAKIDVTRRKILNLADKMGQAIIFVHAKSSANALHKGLGLLGFECTTIHGAVGNDKRDEIVEEFKDGLTKEEQEPTNQVLI</sequence>
<keyword evidence="1" id="KW-0694">RNA-binding</keyword>
<proteinExistence type="predicted"/>
<dbReference type="OrthoDB" id="10265785at2759"/>
<organism evidence="3 4">
    <name type="scientific">Coptis chinensis</name>
    <dbReference type="NCBI Taxonomy" id="261450"/>
    <lineage>
        <taxon>Eukaryota</taxon>
        <taxon>Viridiplantae</taxon>
        <taxon>Streptophyta</taxon>
        <taxon>Embryophyta</taxon>
        <taxon>Tracheophyta</taxon>
        <taxon>Spermatophyta</taxon>
        <taxon>Magnoliopsida</taxon>
        <taxon>Ranunculales</taxon>
        <taxon>Ranunculaceae</taxon>
        <taxon>Coptidoideae</taxon>
        <taxon>Coptis</taxon>
    </lineage>
</organism>
<feature type="domain" description="Helicase C-terminal" evidence="2">
    <location>
        <begin position="93"/>
        <end position="149"/>
    </location>
</feature>
<dbReference type="InterPro" id="IPR027417">
    <property type="entry name" value="P-loop_NTPase"/>
</dbReference>
<dbReference type="Proteomes" id="UP000631114">
    <property type="component" value="Unassembled WGS sequence"/>
</dbReference>
<reference evidence="3 4" key="1">
    <citation type="submission" date="2020-10" db="EMBL/GenBank/DDBJ databases">
        <title>The Coptis chinensis genome and diversification of protoberbering-type alkaloids.</title>
        <authorList>
            <person name="Wang B."/>
            <person name="Shu S."/>
            <person name="Song C."/>
            <person name="Liu Y."/>
        </authorList>
    </citation>
    <scope>NUCLEOTIDE SEQUENCE [LARGE SCALE GENOMIC DNA]</scope>
    <source>
        <strain evidence="3">HL-2020</strain>
        <tissue evidence="3">Leaf</tissue>
    </source>
</reference>